<dbReference type="InterPro" id="IPR036228">
    <property type="entry name" value="ATP_synth_F0_dsu_sf_mt"/>
</dbReference>
<keyword evidence="9" id="KW-0472">Membrane</keyword>
<name>L9J9D7_TUPCH</name>
<evidence type="ECO:0000256" key="4">
    <source>
        <dbReference type="ARBA" id="ARBA00022547"/>
    </source>
</evidence>
<evidence type="ECO:0000256" key="8">
    <source>
        <dbReference type="ARBA" id="ARBA00023128"/>
    </source>
</evidence>
<evidence type="ECO:0000256" key="2">
    <source>
        <dbReference type="ARBA" id="ARBA00006842"/>
    </source>
</evidence>
<sequence length="128" mass="14282">NQKAIANSLKTWNENLTSRLAAPPGNPPAIAWAYYKARMAKAGLVGDCEKKLNALKAPVPESKYTAQGDTEEKEGADSCAECVPFPKARTEDYQRQLEKMKHLVPFDQMTTEDLNEVFPETPLDKEKL</sequence>
<dbReference type="GO" id="GO:0015078">
    <property type="term" value="F:proton transmembrane transporter activity"/>
    <property type="evidence" value="ECO:0007669"/>
    <property type="project" value="InterPro"/>
</dbReference>
<evidence type="ECO:0000256" key="1">
    <source>
        <dbReference type="ARBA" id="ARBA00004273"/>
    </source>
</evidence>
<evidence type="ECO:0000313" key="10">
    <source>
        <dbReference type="EMBL" id="ELW46904.1"/>
    </source>
</evidence>
<reference evidence="11" key="1">
    <citation type="submission" date="2012-07" db="EMBL/GenBank/DDBJ databases">
        <title>Genome of the Chinese tree shrew, a rising model animal genetically related to primates.</title>
        <authorList>
            <person name="Zhang G."/>
            <person name="Fan Y."/>
            <person name="Yao Y."/>
            <person name="Huang Z."/>
        </authorList>
    </citation>
    <scope>NUCLEOTIDE SEQUENCE [LARGE SCALE GENOMIC DNA]</scope>
</reference>
<proteinExistence type="inferred from homology"/>
<evidence type="ECO:0000256" key="9">
    <source>
        <dbReference type="ARBA" id="ARBA00023136"/>
    </source>
</evidence>
<evidence type="ECO:0000256" key="6">
    <source>
        <dbReference type="ARBA" id="ARBA00022792"/>
    </source>
</evidence>
<dbReference type="PANTHER" id="PTHR12700">
    <property type="entry name" value="ATP SYNTHASE SUBUNIT D, MITOCHONDRIAL"/>
    <property type="match status" value="1"/>
</dbReference>
<dbReference type="AlphaFoldDB" id="L9J9D7"/>
<keyword evidence="3" id="KW-0813">Transport</keyword>
<evidence type="ECO:0000313" key="11">
    <source>
        <dbReference type="Proteomes" id="UP000011518"/>
    </source>
</evidence>
<keyword evidence="7" id="KW-0406">Ion transport</keyword>
<dbReference type="GO" id="GO:0045259">
    <property type="term" value="C:proton-transporting ATP synthase complex"/>
    <property type="evidence" value="ECO:0007669"/>
    <property type="project" value="UniProtKB-KW"/>
</dbReference>
<keyword evidence="8" id="KW-0496">Mitochondrion</keyword>
<feature type="non-terminal residue" evidence="10">
    <location>
        <position position="1"/>
    </location>
</feature>
<dbReference type="EMBL" id="KB321178">
    <property type="protein sequence ID" value="ELW46904.1"/>
    <property type="molecule type" value="Genomic_DNA"/>
</dbReference>
<dbReference type="GO" id="GO:0005743">
    <property type="term" value="C:mitochondrial inner membrane"/>
    <property type="evidence" value="ECO:0007669"/>
    <property type="project" value="UniProtKB-SubCell"/>
</dbReference>
<dbReference type="InterPro" id="IPR008689">
    <property type="entry name" value="ATP_synth_F0_dsu_mt"/>
</dbReference>
<dbReference type="SUPFAM" id="SSF161065">
    <property type="entry name" value="ATP synthase D chain-like"/>
    <property type="match status" value="1"/>
</dbReference>
<reference evidence="11" key="2">
    <citation type="journal article" date="2013" name="Nat. Commun.">
        <title>Genome of the Chinese tree shrew.</title>
        <authorList>
            <person name="Fan Y."/>
            <person name="Huang Z.Y."/>
            <person name="Cao C.C."/>
            <person name="Chen C.S."/>
            <person name="Chen Y.X."/>
            <person name="Fan D.D."/>
            <person name="He J."/>
            <person name="Hou H.L."/>
            <person name="Hu L."/>
            <person name="Hu X.T."/>
            <person name="Jiang X.T."/>
            <person name="Lai R."/>
            <person name="Lang Y.S."/>
            <person name="Liang B."/>
            <person name="Liao S.G."/>
            <person name="Mu D."/>
            <person name="Ma Y.Y."/>
            <person name="Niu Y.Y."/>
            <person name="Sun X.Q."/>
            <person name="Xia J.Q."/>
            <person name="Xiao J."/>
            <person name="Xiong Z.Q."/>
            <person name="Xu L."/>
            <person name="Yang L."/>
            <person name="Zhang Y."/>
            <person name="Zhao W."/>
            <person name="Zhao X.D."/>
            <person name="Zheng Y.T."/>
            <person name="Zhou J.M."/>
            <person name="Zhu Y.B."/>
            <person name="Zhang G.J."/>
            <person name="Wang J."/>
            <person name="Yao Y.G."/>
        </authorList>
    </citation>
    <scope>NUCLEOTIDE SEQUENCE [LARGE SCALE GENOMIC DNA]</scope>
</reference>
<dbReference type="Gene3D" id="6.10.280.70">
    <property type="match status" value="1"/>
</dbReference>
<evidence type="ECO:0000256" key="5">
    <source>
        <dbReference type="ARBA" id="ARBA00022781"/>
    </source>
</evidence>
<comment type="similarity">
    <text evidence="2">Belongs to the ATPase d subunit family.</text>
</comment>
<dbReference type="STRING" id="246437.L9J9D7"/>
<dbReference type="Proteomes" id="UP000011518">
    <property type="component" value="Unassembled WGS sequence"/>
</dbReference>
<keyword evidence="5" id="KW-0375">Hydrogen ion transport</keyword>
<keyword evidence="11" id="KW-1185">Reference proteome</keyword>
<organism evidence="10 11">
    <name type="scientific">Tupaia chinensis</name>
    <name type="common">Chinese tree shrew</name>
    <name type="synonym">Tupaia belangeri chinensis</name>
    <dbReference type="NCBI Taxonomy" id="246437"/>
    <lineage>
        <taxon>Eukaryota</taxon>
        <taxon>Metazoa</taxon>
        <taxon>Chordata</taxon>
        <taxon>Craniata</taxon>
        <taxon>Vertebrata</taxon>
        <taxon>Euteleostomi</taxon>
        <taxon>Mammalia</taxon>
        <taxon>Eutheria</taxon>
        <taxon>Euarchontoglires</taxon>
        <taxon>Scandentia</taxon>
        <taxon>Tupaiidae</taxon>
        <taxon>Tupaia</taxon>
    </lineage>
</organism>
<keyword evidence="4" id="KW-0138">CF(0)</keyword>
<dbReference type="InParanoid" id="L9J9D7"/>
<evidence type="ECO:0000256" key="3">
    <source>
        <dbReference type="ARBA" id="ARBA00022448"/>
    </source>
</evidence>
<comment type="subcellular location">
    <subcellularLocation>
        <location evidence="1">Mitochondrion inner membrane</location>
    </subcellularLocation>
</comment>
<protein>
    <submittedName>
        <fullName evidence="10">ATP synthase subunit d, mitochondrial</fullName>
    </submittedName>
</protein>
<gene>
    <name evidence="10" type="ORF">TREES_T100004595</name>
</gene>
<keyword evidence="6" id="KW-0999">Mitochondrion inner membrane</keyword>
<dbReference type="GO" id="GO:0015986">
    <property type="term" value="P:proton motive force-driven ATP synthesis"/>
    <property type="evidence" value="ECO:0007669"/>
    <property type="project" value="InterPro"/>
</dbReference>
<accession>L9J9D7</accession>
<dbReference type="Pfam" id="PF05873">
    <property type="entry name" value="Mt_ATP-synt_D"/>
    <property type="match status" value="1"/>
</dbReference>
<evidence type="ECO:0000256" key="7">
    <source>
        <dbReference type="ARBA" id="ARBA00023065"/>
    </source>
</evidence>